<dbReference type="STRING" id="487685.SAMN04488696_0822"/>
<feature type="transmembrane region" description="Helical" evidence="6">
    <location>
        <begin position="267"/>
        <end position="284"/>
    </location>
</feature>
<dbReference type="PANTHER" id="PTHR43124:SF9">
    <property type="entry name" value="SUGAR TRANSPORT FAMILY PROTEIN"/>
    <property type="match status" value="1"/>
</dbReference>
<feature type="transmembrane region" description="Helical" evidence="6">
    <location>
        <begin position="158"/>
        <end position="178"/>
    </location>
</feature>
<dbReference type="RefSeq" id="WP_091933480.1">
    <property type="nucleotide sequence ID" value="NZ_FOUJ01000001.1"/>
</dbReference>
<evidence type="ECO:0000256" key="1">
    <source>
        <dbReference type="ARBA" id="ARBA00004651"/>
    </source>
</evidence>
<keyword evidence="4 6" id="KW-1133">Transmembrane helix</keyword>
<evidence type="ECO:0000313" key="8">
    <source>
        <dbReference type="EMBL" id="SFM29896.1"/>
    </source>
</evidence>
<evidence type="ECO:0000256" key="2">
    <source>
        <dbReference type="ARBA" id="ARBA00022475"/>
    </source>
</evidence>
<feature type="transmembrane region" description="Helical" evidence="6">
    <location>
        <begin position="242"/>
        <end position="260"/>
    </location>
</feature>
<dbReference type="Gene3D" id="1.20.1250.20">
    <property type="entry name" value="MFS general substrate transporter like domains"/>
    <property type="match status" value="2"/>
</dbReference>
<dbReference type="SUPFAM" id="SSF103473">
    <property type="entry name" value="MFS general substrate transporter"/>
    <property type="match status" value="1"/>
</dbReference>
<keyword evidence="5 6" id="KW-0472">Membrane</keyword>
<evidence type="ECO:0000259" key="7">
    <source>
        <dbReference type="PROSITE" id="PS50850"/>
    </source>
</evidence>
<dbReference type="AlphaFoldDB" id="A0A1I4PQM2"/>
<evidence type="ECO:0000256" key="3">
    <source>
        <dbReference type="ARBA" id="ARBA00022692"/>
    </source>
</evidence>
<evidence type="ECO:0000256" key="5">
    <source>
        <dbReference type="ARBA" id="ARBA00023136"/>
    </source>
</evidence>
<feature type="transmembrane region" description="Helical" evidence="6">
    <location>
        <begin position="323"/>
        <end position="340"/>
    </location>
</feature>
<proteinExistence type="predicted"/>
<dbReference type="GO" id="GO:0022857">
    <property type="term" value="F:transmembrane transporter activity"/>
    <property type="evidence" value="ECO:0007669"/>
    <property type="project" value="InterPro"/>
</dbReference>
<dbReference type="PANTHER" id="PTHR43124">
    <property type="entry name" value="PURINE EFFLUX PUMP PBUE"/>
    <property type="match status" value="1"/>
</dbReference>
<dbReference type="InterPro" id="IPR011701">
    <property type="entry name" value="MFS"/>
</dbReference>
<evidence type="ECO:0000256" key="6">
    <source>
        <dbReference type="SAM" id="Phobius"/>
    </source>
</evidence>
<sequence>MKKERLLIYSTVFLIMGLSNSVIPVLPEIAAGSLVSSGTISYTLLFSGYFIGALLTMIPFGFMADIYDNVKIMIFSITLTLFAGIVLILSENIYLLIGARLLEGIACGAFFPPAYSLLAGFTEKNRYIGEFNFLLNAGLAVGVLSSGFLAAWSIRGAIILFTGLSIIILLLGTSVVFTGKRPGKIQVKNISPSIEAKNVISKLFDLKFIRIWITAFLIFGITGVMLAFYPEYSKDLLSKPELGVAIAILYASSMITNIVVGRMNLGFRKMIFSGILLAAAGVVISLKAPFIGFALLGIGSGTGMIGLPVAVSHMPVERGLAMGIFNTYTYAGLAFMPIIAGMFVGMGYQTVFILSAAFMVLSLFLKDGVESGE</sequence>
<feature type="transmembrane region" description="Helical" evidence="6">
    <location>
        <begin position="7"/>
        <end position="27"/>
    </location>
</feature>
<feature type="transmembrane region" description="Helical" evidence="6">
    <location>
        <begin position="346"/>
        <end position="365"/>
    </location>
</feature>
<dbReference type="EMBL" id="FOUJ01000001">
    <property type="protein sequence ID" value="SFM29896.1"/>
    <property type="molecule type" value="Genomic_DNA"/>
</dbReference>
<dbReference type="PROSITE" id="PS50850">
    <property type="entry name" value="MFS"/>
    <property type="match status" value="1"/>
</dbReference>
<dbReference type="OrthoDB" id="117970at2157"/>
<organism evidence="8 9">
    <name type="scientific">Methanolobus profundi</name>
    <dbReference type="NCBI Taxonomy" id="487685"/>
    <lineage>
        <taxon>Archaea</taxon>
        <taxon>Methanobacteriati</taxon>
        <taxon>Methanobacteriota</taxon>
        <taxon>Stenosarchaea group</taxon>
        <taxon>Methanomicrobia</taxon>
        <taxon>Methanosarcinales</taxon>
        <taxon>Methanosarcinaceae</taxon>
        <taxon>Methanolobus</taxon>
    </lineage>
</organism>
<evidence type="ECO:0000256" key="4">
    <source>
        <dbReference type="ARBA" id="ARBA00022989"/>
    </source>
</evidence>
<dbReference type="InterPro" id="IPR050189">
    <property type="entry name" value="MFS_Efflux_Transporters"/>
</dbReference>
<feature type="transmembrane region" description="Helical" evidence="6">
    <location>
        <begin position="72"/>
        <end position="95"/>
    </location>
</feature>
<accession>A0A1I4PQM2</accession>
<feature type="transmembrane region" description="Helical" evidence="6">
    <location>
        <begin position="133"/>
        <end position="152"/>
    </location>
</feature>
<feature type="transmembrane region" description="Helical" evidence="6">
    <location>
        <begin position="101"/>
        <end position="121"/>
    </location>
</feature>
<keyword evidence="3 6" id="KW-0812">Transmembrane</keyword>
<feature type="transmembrane region" description="Helical" evidence="6">
    <location>
        <begin position="211"/>
        <end position="230"/>
    </location>
</feature>
<keyword evidence="2" id="KW-1003">Cell membrane</keyword>
<dbReference type="Proteomes" id="UP000198535">
    <property type="component" value="Unassembled WGS sequence"/>
</dbReference>
<feature type="domain" description="Major facilitator superfamily (MFS) profile" evidence="7">
    <location>
        <begin position="5"/>
        <end position="373"/>
    </location>
</feature>
<gene>
    <name evidence="8" type="ORF">SAMN04488696_0822</name>
</gene>
<protein>
    <submittedName>
        <fullName evidence="8">Predicted arabinose efflux permease, MFS family</fullName>
    </submittedName>
</protein>
<dbReference type="InterPro" id="IPR020846">
    <property type="entry name" value="MFS_dom"/>
</dbReference>
<reference evidence="9" key="1">
    <citation type="submission" date="2016-10" db="EMBL/GenBank/DDBJ databases">
        <authorList>
            <person name="Varghese N."/>
            <person name="Submissions S."/>
        </authorList>
    </citation>
    <scope>NUCLEOTIDE SEQUENCE [LARGE SCALE GENOMIC DNA]</scope>
    <source>
        <strain evidence="9">Mob M</strain>
    </source>
</reference>
<name>A0A1I4PQM2_9EURY</name>
<comment type="subcellular location">
    <subcellularLocation>
        <location evidence="1">Cell membrane</location>
        <topology evidence="1">Multi-pass membrane protein</topology>
    </subcellularLocation>
</comment>
<feature type="transmembrane region" description="Helical" evidence="6">
    <location>
        <begin position="39"/>
        <end position="60"/>
    </location>
</feature>
<dbReference type="GO" id="GO:0005886">
    <property type="term" value="C:plasma membrane"/>
    <property type="evidence" value="ECO:0007669"/>
    <property type="project" value="UniProtKB-SubCell"/>
</dbReference>
<feature type="transmembrane region" description="Helical" evidence="6">
    <location>
        <begin position="290"/>
        <end position="311"/>
    </location>
</feature>
<dbReference type="InterPro" id="IPR036259">
    <property type="entry name" value="MFS_trans_sf"/>
</dbReference>
<dbReference type="Pfam" id="PF07690">
    <property type="entry name" value="MFS_1"/>
    <property type="match status" value="1"/>
</dbReference>
<evidence type="ECO:0000313" key="9">
    <source>
        <dbReference type="Proteomes" id="UP000198535"/>
    </source>
</evidence>
<keyword evidence="9" id="KW-1185">Reference proteome</keyword>